<dbReference type="RefSeq" id="WP_244054692.1">
    <property type="nucleotide sequence ID" value="NZ_BQXH01000004.1"/>
</dbReference>
<sequence length="195" mass="21336">MLSKQEMRQKQLKKISASTQHWTKTAAELAITQQVLDSALYRQAHTIGLTFSEAVEFDTKPLIAAALACKKTVVIPRSLPGRQLDFRMFDPATPVKRSKFGVFEPTEAAPSISADQIDLLIVPGLAFSASGARLGFGGGFYDRFLNQYTGAVLSCAEPARFYSELSWETEKTDQQIPNIVTTTGWISVEGGESDA</sequence>
<keyword evidence="4" id="KW-0479">Metal-binding</keyword>
<comment type="caution">
    <text evidence="5">The sequence shown here is derived from an EMBL/GenBank/DDBJ whole genome shotgun (WGS) entry which is preliminary data.</text>
</comment>
<dbReference type="Gene3D" id="3.40.50.10420">
    <property type="entry name" value="NagB/RpiA/CoA transferase-like"/>
    <property type="match status" value="1"/>
</dbReference>
<dbReference type="EMBL" id="BQXH01000004">
    <property type="protein sequence ID" value="GKS80919.1"/>
    <property type="molecule type" value="Genomic_DNA"/>
</dbReference>
<evidence type="ECO:0000256" key="4">
    <source>
        <dbReference type="RuleBase" id="RU361279"/>
    </source>
</evidence>
<dbReference type="Pfam" id="PF01812">
    <property type="entry name" value="5-FTHF_cyc-lig"/>
    <property type="match status" value="1"/>
</dbReference>
<proteinExistence type="inferred from homology"/>
<dbReference type="NCBIfam" id="TIGR02727">
    <property type="entry name" value="MTHFS_bact"/>
    <property type="match status" value="1"/>
</dbReference>
<dbReference type="PANTHER" id="PTHR23407:SF1">
    <property type="entry name" value="5-FORMYLTETRAHYDROFOLATE CYCLO-LIGASE"/>
    <property type="match status" value="1"/>
</dbReference>
<protein>
    <recommendedName>
        <fullName evidence="4">5-formyltetrahydrofolate cyclo-ligase</fullName>
        <ecNumber evidence="4">6.3.3.2</ecNumber>
    </recommendedName>
</protein>
<accession>A0ABQ5JFT7</accession>
<evidence type="ECO:0000313" key="5">
    <source>
        <dbReference type="EMBL" id="GKS80919.1"/>
    </source>
</evidence>
<comment type="similarity">
    <text evidence="1 4">Belongs to the 5-formyltetrahydrofolate cyclo-ligase family.</text>
</comment>
<reference evidence="5" key="1">
    <citation type="journal article" date="2022" name="Int. J. Syst. Evol. Microbiol.">
        <title>A novel species of lactic acid bacteria, Ligilactobacillus pabuli sp. nov., isolated from alfalfa silage.</title>
        <authorList>
            <person name="Tohno M."/>
            <person name="Tanizawa Y."/>
            <person name="Sawada H."/>
            <person name="Sakamoto M."/>
            <person name="Ohkuma M."/>
            <person name="Kobayashi H."/>
        </authorList>
    </citation>
    <scope>NUCLEOTIDE SEQUENCE</scope>
    <source>
        <strain evidence="5">AF129</strain>
    </source>
</reference>
<comment type="catalytic activity">
    <reaction evidence="4">
        <text>(6S)-5-formyl-5,6,7,8-tetrahydrofolate + ATP = (6R)-5,10-methenyltetrahydrofolate + ADP + phosphate</text>
        <dbReference type="Rhea" id="RHEA:10488"/>
        <dbReference type="ChEBI" id="CHEBI:30616"/>
        <dbReference type="ChEBI" id="CHEBI:43474"/>
        <dbReference type="ChEBI" id="CHEBI:57455"/>
        <dbReference type="ChEBI" id="CHEBI:57457"/>
        <dbReference type="ChEBI" id="CHEBI:456216"/>
        <dbReference type="EC" id="6.3.3.2"/>
    </reaction>
</comment>
<dbReference type="Proteomes" id="UP001055149">
    <property type="component" value="Unassembled WGS sequence"/>
</dbReference>
<evidence type="ECO:0000256" key="3">
    <source>
        <dbReference type="ARBA" id="ARBA00022840"/>
    </source>
</evidence>
<dbReference type="EC" id="6.3.3.2" evidence="4"/>
<gene>
    <name evidence="5" type="ORF">LPAF129_06040</name>
</gene>
<evidence type="ECO:0000313" key="6">
    <source>
        <dbReference type="Proteomes" id="UP001055149"/>
    </source>
</evidence>
<comment type="cofactor">
    <cofactor evidence="4">
        <name>Mg(2+)</name>
        <dbReference type="ChEBI" id="CHEBI:18420"/>
    </cofactor>
</comment>
<keyword evidence="6" id="KW-1185">Reference proteome</keyword>
<keyword evidence="2 4" id="KW-0547">Nucleotide-binding</keyword>
<keyword evidence="3 4" id="KW-0067">ATP-binding</keyword>
<organism evidence="5 6">
    <name type="scientific">Ligilactobacillus pabuli</name>
    <dbReference type="NCBI Taxonomy" id="2886039"/>
    <lineage>
        <taxon>Bacteria</taxon>
        <taxon>Bacillati</taxon>
        <taxon>Bacillota</taxon>
        <taxon>Bacilli</taxon>
        <taxon>Lactobacillales</taxon>
        <taxon>Lactobacillaceae</taxon>
        <taxon>Ligilactobacillus</taxon>
    </lineage>
</organism>
<dbReference type="InterPro" id="IPR037171">
    <property type="entry name" value="NagB/RpiA_transferase-like"/>
</dbReference>
<keyword evidence="4" id="KW-0460">Magnesium</keyword>
<evidence type="ECO:0000256" key="2">
    <source>
        <dbReference type="ARBA" id="ARBA00022741"/>
    </source>
</evidence>
<dbReference type="InterPro" id="IPR002698">
    <property type="entry name" value="FTHF_cligase"/>
</dbReference>
<dbReference type="PANTHER" id="PTHR23407">
    <property type="entry name" value="ATPASE INHIBITOR/5-FORMYLTETRAHYDROFOLATE CYCLO-LIGASE"/>
    <property type="match status" value="1"/>
</dbReference>
<dbReference type="InterPro" id="IPR024185">
    <property type="entry name" value="FTHF_cligase-like_sf"/>
</dbReference>
<name>A0ABQ5JFT7_9LACO</name>
<dbReference type="SUPFAM" id="SSF100950">
    <property type="entry name" value="NagB/RpiA/CoA transferase-like"/>
    <property type="match status" value="1"/>
</dbReference>
<evidence type="ECO:0000256" key="1">
    <source>
        <dbReference type="ARBA" id="ARBA00010638"/>
    </source>
</evidence>